<keyword evidence="1" id="KW-1133">Transmembrane helix</keyword>
<proteinExistence type="predicted"/>
<name>A0ABV4R8S7_9ACTN</name>
<evidence type="ECO:0000313" key="3">
    <source>
        <dbReference type="Proteomes" id="UP001569904"/>
    </source>
</evidence>
<comment type="caution">
    <text evidence="2">The sequence shown here is derived from an EMBL/GenBank/DDBJ whole genome shotgun (WGS) entry which is preliminary data.</text>
</comment>
<evidence type="ECO:0000313" key="2">
    <source>
        <dbReference type="EMBL" id="MFA1559310.1"/>
    </source>
</evidence>
<dbReference type="RefSeq" id="WP_371946326.1">
    <property type="nucleotide sequence ID" value="NZ_JAXCEH010000048.1"/>
</dbReference>
<protein>
    <recommendedName>
        <fullName evidence="4">Tryptophan-rich sensory protein</fullName>
    </recommendedName>
</protein>
<organism evidence="2 3">
    <name type="scientific">Actinomadura chokoriensis</name>
    <dbReference type="NCBI Taxonomy" id="454156"/>
    <lineage>
        <taxon>Bacteria</taxon>
        <taxon>Bacillati</taxon>
        <taxon>Actinomycetota</taxon>
        <taxon>Actinomycetes</taxon>
        <taxon>Streptosporangiales</taxon>
        <taxon>Thermomonosporaceae</taxon>
        <taxon>Actinomadura</taxon>
    </lineage>
</organism>
<keyword evidence="3" id="KW-1185">Reference proteome</keyword>
<evidence type="ECO:0000256" key="1">
    <source>
        <dbReference type="SAM" id="Phobius"/>
    </source>
</evidence>
<reference evidence="2 3" key="1">
    <citation type="submission" date="2023-11" db="EMBL/GenBank/DDBJ databases">
        <title>Actinomadura monticuli sp. nov., isolated from volcanic ash.</title>
        <authorList>
            <person name="Lee S.D."/>
            <person name="Yang H."/>
            <person name="Kim I.S."/>
        </authorList>
    </citation>
    <scope>NUCLEOTIDE SEQUENCE [LARGE SCALE GENOMIC DNA]</scope>
    <source>
        <strain evidence="2 3">DSM 45346</strain>
    </source>
</reference>
<keyword evidence="1" id="KW-0812">Transmembrane</keyword>
<gene>
    <name evidence="2" type="ORF">SM436_36945</name>
</gene>
<evidence type="ECO:0008006" key="4">
    <source>
        <dbReference type="Google" id="ProtNLM"/>
    </source>
</evidence>
<keyword evidence="1" id="KW-0472">Membrane</keyword>
<sequence>MLTTVFAGVTGVGLVQRRPGRTDTQAGSNWYLAYPVLHSVWLLSVGSFWTEWRTLFWV</sequence>
<dbReference type="EMBL" id="JAXCEH010000048">
    <property type="protein sequence ID" value="MFA1559310.1"/>
    <property type="molecule type" value="Genomic_DNA"/>
</dbReference>
<dbReference type="Proteomes" id="UP001569904">
    <property type="component" value="Unassembled WGS sequence"/>
</dbReference>
<accession>A0ABV4R8S7</accession>
<feature type="transmembrane region" description="Helical" evidence="1">
    <location>
        <begin position="33"/>
        <end position="52"/>
    </location>
</feature>